<proteinExistence type="predicted"/>
<dbReference type="STRING" id="1618572.UT17_C0003G0212"/>
<dbReference type="AlphaFoldDB" id="A0A0G0P274"/>
<comment type="caution">
    <text evidence="1">The sequence shown here is derived from an EMBL/GenBank/DDBJ whole genome shotgun (WGS) entry which is preliminary data.</text>
</comment>
<sequence>MAKTRLIQELVKKKPYLIWHTKNYEHLSERSIVENVLNYGSWEDYLFLEKVLGVKQLRGFFEDIKNKKRTNLRPQTINYFSNYFGKYA</sequence>
<name>A0A0G0P274_9BACT</name>
<dbReference type="Proteomes" id="UP000034774">
    <property type="component" value="Unassembled WGS sequence"/>
</dbReference>
<accession>A0A0G0P274</accession>
<dbReference type="EMBL" id="LBVU01000003">
    <property type="protein sequence ID" value="KKQ92189.1"/>
    <property type="molecule type" value="Genomic_DNA"/>
</dbReference>
<evidence type="ECO:0000313" key="2">
    <source>
        <dbReference type="Proteomes" id="UP000034774"/>
    </source>
</evidence>
<reference evidence="1 2" key="1">
    <citation type="journal article" date="2015" name="Nature">
        <title>rRNA introns, odd ribosomes, and small enigmatic genomes across a large radiation of phyla.</title>
        <authorList>
            <person name="Brown C.T."/>
            <person name="Hug L.A."/>
            <person name="Thomas B.C."/>
            <person name="Sharon I."/>
            <person name="Castelle C.J."/>
            <person name="Singh A."/>
            <person name="Wilkins M.J."/>
            <person name="Williams K.H."/>
            <person name="Banfield J.F."/>
        </authorList>
    </citation>
    <scope>NUCLEOTIDE SEQUENCE [LARGE SCALE GENOMIC DNA]</scope>
</reference>
<evidence type="ECO:0000313" key="1">
    <source>
        <dbReference type="EMBL" id="KKQ92189.1"/>
    </source>
</evidence>
<organism evidence="1 2">
    <name type="scientific">Candidatus Woesebacteria bacterium GW2011_GWB1_39_10</name>
    <dbReference type="NCBI Taxonomy" id="1618572"/>
    <lineage>
        <taxon>Bacteria</taxon>
        <taxon>Candidatus Woeseibacteriota</taxon>
    </lineage>
</organism>
<protein>
    <submittedName>
        <fullName evidence="1">Uncharacterized protein</fullName>
    </submittedName>
</protein>
<gene>
    <name evidence="1" type="ORF">UT17_C0003G0212</name>
</gene>